<dbReference type="OrthoDB" id="5984298at2759"/>
<dbReference type="Pfam" id="PF00338">
    <property type="entry name" value="Ribosomal_S10"/>
    <property type="match status" value="1"/>
</dbReference>
<evidence type="ECO:0000313" key="4">
    <source>
        <dbReference type="EMBL" id="CAH1407593.1"/>
    </source>
</evidence>
<keyword evidence="1" id="KW-0689">Ribosomal protein</keyword>
<name>A0A9P0MZ03_NEZVI</name>
<dbReference type="SMART" id="SM01403">
    <property type="entry name" value="Ribosomal_S10"/>
    <property type="match status" value="1"/>
</dbReference>
<keyword evidence="2" id="KW-0687">Ribonucleoprotein</keyword>
<dbReference type="AlphaFoldDB" id="A0A9P0MZ03"/>
<dbReference type="InterPro" id="IPR027486">
    <property type="entry name" value="Ribosomal_uS10_dom"/>
</dbReference>
<dbReference type="GO" id="GO:1990904">
    <property type="term" value="C:ribonucleoprotein complex"/>
    <property type="evidence" value="ECO:0007669"/>
    <property type="project" value="UniProtKB-KW"/>
</dbReference>
<dbReference type="InterPro" id="IPR036838">
    <property type="entry name" value="Ribosomal_uS10_dom_sf"/>
</dbReference>
<keyword evidence="5" id="KW-1185">Reference proteome</keyword>
<dbReference type="Proteomes" id="UP001152798">
    <property type="component" value="Chromosome 7"/>
</dbReference>
<dbReference type="PANTHER" id="PTHR13473">
    <property type="entry name" value="MITOCHONDRIAL RIBOSOMAL PROTEIN L48"/>
    <property type="match status" value="1"/>
</dbReference>
<dbReference type="PANTHER" id="PTHR13473:SF0">
    <property type="entry name" value="LARGE RIBOSOMAL SUBUNIT PROTEIN ML48"/>
    <property type="match status" value="1"/>
</dbReference>
<protein>
    <recommendedName>
        <fullName evidence="3">Small ribosomal subunit protein uS10 domain-containing protein</fullName>
    </recommendedName>
</protein>
<dbReference type="EMBL" id="OV725083">
    <property type="protein sequence ID" value="CAH1407593.1"/>
    <property type="molecule type" value="Genomic_DNA"/>
</dbReference>
<evidence type="ECO:0000313" key="5">
    <source>
        <dbReference type="Proteomes" id="UP001152798"/>
    </source>
</evidence>
<evidence type="ECO:0000256" key="2">
    <source>
        <dbReference type="ARBA" id="ARBA00023274"/>
    </source>
</evidence>
<reference evidence="4" key="1">
    <citation type="submission" date="2022-01" db="EMBL/GenBank/DDBJ databases">
        <authorList>
            <person name="King R."/>
        </authorList>
    </citation>
    <scope>NUCLEOTIDE SEQUENCE</scope>
</reference>
<evidence type="ECO:0000256" key="1">
    <source>
        <dbReference type="ARBA" id="ARBA00022980"/>
    </source>
</evidence>
<feature type="domain" description="Small ribosomal subunit protein uS10" evidence="3">
    <location>
        <begin position="48"/>
        <end position="143"/>
    </location>
</feature>
<dbReference type="InterPro" id="IPR027487">
    <property type="entry name" value="Ribosomal_mL48"/>
</dbReference>
<sequence length="178" mass="20516">MQLQAFKRTQDIICCVANAQRRLASTSIYDPPYLDSLKPKIPLHEPINVQIKGYDFAVLESYQKEINRIARMMDIDISDGWATPGVKHKIQKFKPNSSVVHKEYELVTYERNLQIVELPSTLAPIFFQLIQAAQPQGTNLEVHEHLKEHELIRYVPDKDLIQLKTQLTELGGPVLKKR</sequence>
<evidence type="ECO:0000259" key="3">
    <source>
        <dbReference type="SMART" id="SM01403"/>
    </source>
</evidence>
<dbReference type="GO" id="GO:0005761">
    <property type="term" value="C:mitochondrial ribosome"/>
    <property type="evidence" value="ECO:0007669"/>
    <property type="project" value="InterPro"/>
</dbReference>
<organism evidence="4 5">
    <name type="scientific">Nezara viridula</name>
    <name type="common">Southern green stink bug</name>
    <name type="synonym">Cimex viridulus</name>
    <dbReference type="NCBI Taxonomy" id="85310"/>
    <lineage>
        <taxon>Eukaryota</taxon>
        <taxon>Metazoa</taxon>
        <taxon>Ecdysozoa</taxon>
        <taxon>Arthropoda</taxon>
        <taxon>Hexapoda</taxon>
        <taxon>Insecta</taxon>
        <taxon>Pterygota</taxon>
        <taxon>Neoptera</taxon>
        <taxon>Paraneoptera</taxon>
        <taxon>Hemiptera</taxon>
        <taxon>Heteroptera</taxon>
        <taxon>Panheteroptera</taxon>
        <taxon>Pentatomomorpha</taxon>
        <taxon>Pentatomoidea</taxon>
        <taxon>Pentatomidae</taxon>
        <taxon>Pentatominae</taxon>
        <taxon>Nezara</taxon>
    </lineage>
</organism>
<gene>
    <name evidence="4" type="ORF">NEZAVI_LOCUS15278</name>
</gene>
<dbReference type="SUPFAM" id="SSF54999">
    <property type="entry name" value="Ribosomal protein S10"/>
    <property type="match status" value="1"/>
</dbReference>
<accession>A0A9P0MZ03</accession>
<proteinExistence type="predicted"/>